<dbReference type="InterPro" id="IPR017853">
    <property type="entry name" value="GH"/>
</dbReference>
<dbReference type="InterPro" id="IPR002252">
    <property type="entry name" value="Glyco_hydro_36"/>
</dbReference>
<dbReference type="Gene3D" id="3.20.20.70">
    <property type="entry name" value="Aldolase class I"/>
    <property type="match status" value="1"/>
</dbReference>
<accession>A0A939BDP0</accession>
<protein>
    <submittedName>
        <fullName evidence="1">Alpha-galactosidase</fullName>
    </submittedName>
</protein>
<dbReference type="InterPro" id="IPR013785">
    <property type="entry name" value="Aldolase_TIM"/>
</dbReference>
<dbReference type="Proteomes" id="UP000774750">
    <property type="component" value="Unassembled WGS sequence"/>
</dbReference>
<dbReference type="SUPFAM" id="SSF51445">
    <property type="entry name" value="(Trans)glycosidases"/>
    <property type="match status" value="1"/>
</dbReference>
<dbReference type="GO" id="GO:0004557">
    <property type="term" value="F:alpha-galactosidase activity"/>
    <property type="evidence" value="ECO:0007669"/>
    <property type="project" value="InterPro"/>
</dbReference>
<sequence>MIEPERLAFSNIKPQVPENGAVKLDDITVSFEKTAHGCAVYLTAQKTPVSFVRLRFCVPFPTGTRFLGDAWERSYGDLSWQGMNASRIMPWYCLSHHEGQTAGYGVCVRPNAFVSVQTDSYGVTFIADVRNGSHGVLLGGRTLKVCEIVSEVYADCSAFEAAKQFCRIMCTDPILPNEPIYGGNNWYYAYGMSSHEEIVNDAAYISALCENAEGVRPYMVVDDGWQFAHDVTTCNGGPWHKGNEKFPHMKALADDIKAQGCRAGIWLRPLNTTDESLPAHWRLAHRHEVLDPSVPEVLDYIKETFARIAGWGFTLIKHDFSTFDLFGRWGKEMDYRVTEDDFTFADRSKTSAEIVVGFYKAVLEGASGAYILGCNCIGHLGAGLMHAQRIGDDTSGLYWERTRQMGVNTLAFRLPQHRAFFDIDADCAGLTAKVDFAKNRQWLNLVAKSGTPLFVSVKPGTLSEEEYRVTAEALCQNSVQTDTCEPLDWFDTVTPAHWRINREEVTFDWYTDDGKENFGYHVE</sequence>
<name>A0A939BDP0_9FIRM</name>
<reference evidence="1" key="1">
    <citation type="submission" date="2020-08" db="EMBL/GenBank/DDBJ databases">
        <authorList>
            <person name="Cejkova D."/>
            <person name="Kubasova T."/>
            <person name="Jahodarova E."/>
            <person name="Rychlik I."/>
        </authorList>
    </citation>
    <scope>NUCLEOTIDE SEQUENCE</scope>
    <source>
        <strain evidence="1">An559</strain>
    </source>
</reference>
<evidence type="ECO:0000313" key="1">
    <source>
        <dbReference type="EMBL" id="MBM6920440.1"/>
    </source>
</evidence>
<dbReference type="GO" id="GO:0016052">
    <property type="term" value="P:carbohydrate catabolic process"/>
    <property type="evidence" value="ECO:0007669"/>
    <property type="project" value="InterPro"/>
</dbReference>
<evidence type="ECO:0000313" key="2">
    <source>
        <dbReference type="Proteomes" id="UP000774750"/>
    </source>
</evidence>
<gene>
    <name evidence="1" type="ORF">H6A12_04630</name>
</gene>
<dbReference type="AlphaFoldDB" id="A0A939BDP0"/>
<organism evidence="1 2">
    <name type="scientific">Merdimmobilis hominis</name>
    <dbReference type="NCBI Taxonomy" id="2897707"/>
    <lineage>
        <taxon>Bacteria</taxon>
        <taxon>Bacillati</taxon>
        <taxon>Bacillota</taxon>
        <taxon>Clostridia</taxon>
        <taxon>Eubacteriales</taxon>
        <taxon>Oscillospiraceae</taxon>
        <taxon>Merdimmobilis</taxon>
    </lineage>
</organism>
<dbReference type="CDD" id="cd14791">
    <property type="entry name" value="GH36"/>
    <property type="match status" value="1"/>
</dbReference>
<reference evidence="1" key="2">
    <citation type="journal article" date="2021" name="Sci. Rep.">
        <title>The distribution of antibiotic resistance genes in chicken gut microbiota commensals.</title>
        <authorList>
            <person name="Juricova H."/>
            <person name="Matiasovicova J."/>
            <person name="Kubasova T."/>
            <person name="Cejkova D."/>
            <person name="Rychlik I."/>
        </authorList>
    </citation>
    <scope>NUCLEOTIDE SEQUENCE</scope>
    <source>
        <strain evidence="1">An559</strain>
    </source>
</reference>
<comment type="caution">
    <text evidence="1">The sequence shown here is derived from an EMBL/GenBank/DDBJ whole genome shotgun (WGS) entry which is preliminary data.</text>
</comment>
<dbReference type="EMBL" id="JACJKY010000005">
    <property type="protein sequence ID" value="MBM6920440.1"/>
    <property type="molecule type" value="Genomic_DNA"/>
</dbReference>
<proteinExistence type="predicted"/>
<keyword evidence="2" id="KW-1185">Reference proteome</keyword>